<evidence type="ECO:0000313" key="7">
    <source>
        <dbReference type="Proteomes" id="UP000624244"/>
    </source>
</evidence>
<reference evidence="6" key="1">
    <citation type="submission" date="2019-11" db="EMBL/GenBank/DDBJ databases">
        <title>Bipolaris sorokiniana Genome sequencing.</title>
        <authorList>
            <person name="Wang H."/>
        </authorList>
    </citation>
    <scope>NUCLEOTIDE SEQUENCE</scope>
</reference>
<dbReference type="Pfam" id="PF01734">
    <property type="entry name" value="Patatin"/>
    <property type="match status" value="1"/>
</dbReference>
<comment type="caution">
    <text evidence="6">The sequence shown here is derived from an EMBL/GenBank/DDBJ whole genome shotgun (WGS) entry which is preliminary data.</text>
</comment>
<dbReference type="PANTHER" id="PTHR24185">
    <property type="entry name" value="CALCIUM-INDEPENDENT PHOSPHOLIPASE A2-GAMMA"/>
    <property type="match status" value="1"/>
</dbReference>
<protein>
    <recommendedName>
        <fullName evidence="5">PNPLA domain-containing protein</fullName>
    </recommendedName>
</protein>
<accession>A0A8H5ZN61</accession>
<dbReference type="InterPro" id="IPR002641">
    <property type="entry name" value="PNPLA_dom"/>
</dbReference>
<organism evidence="6 7">
    <name type="scientific">Cochliobolus sativus</name>
    <name type="common">Common root rot and spot blotch fungus</name>
    <name type="synonym">Bipolaris sorokiniana</name>
    <dbReference type="NCBI Taxonomy" id="45130"/>
    <lineage>
        <taxon>Eukaryota</taxon>
        <taxon>Fungi</taxon>
        <taxon>Dikarya</taxon>
        <taxon>Ascomycota</taxon>
        <taxon>Pezizomycotina</taxon>
        <taxon>Dothideomycetes</taxon>
        <taxon>Pleosporomycetidae</taxon>
        <taxon>Pleosporales</taxon>
        <taxon>Pleosporineae</taxon>
        <taxon>Pleosporaceae</taxon>
        <taxon>Bipolaris</taxon>
    </lineage>
</organism>
<dbReference type="GO" id="GO:0046486">
    <property type="term" value="P:glycerolipid metabolic process"/>
    <property type="evidence" value="ECO:0007669"/>
    <property type="project" value="UniProtKB-ARBA"/>
</dbReference>
<dbReference type="Proteomes" id="UP000624244">
    <property type="component" value="Unassembled WGS sequence"/>
</dbReference>
<dbReference type="GO" id="GO:0016042">
    <property type="term" value="P:lipid catabolic process"/>
    <property type="evidence" value="ECO:0007669"/>
    <property type="project" value="UniProtKB-KW"/>
</dbReference>
<evidence type="ECO:0000259" key="5">
    <source>
        <dbReference type="PROSITE" id="PS51635"/>
    </source>
</evidence>
<dbReference type="GO" id="GO:0047499">
    <property type="term" value="F:calcium-independent phospholipase A2 activity"/>
    <property type="evidence" value="ECO:0007669"/>
    <property type="project" value="TreeGrafter"/>
</dbReference>
<keyword evidence="3" id="KW-0443">Lipid metabolism</keyword>
<dbReference type="AlphaFoldDB" id="A0A8H5ZN61"/>
<evidence type="ECO:0000256" key="1">
    <source>
        <dbReference type="ARBA" id="ARBA00022801"/>
    </source>
</evidence>
<evidence type="ECO:0000256" key="2">
    <source>
        <dbReference type="ARBA" id="ARBA00022963"/>
    </source>
</evidence>
<keyword evidence="1" id="KW-0378">Hydrolase</keyword>
<sequence>MTSKYCIKPLEEALPQAFGDEAMFGGVPEDMSGFARKGAVTAVTETGEEIVIFTNYSRASKSGIGYRPVRHNDPNNNLKVREAARAASAAPFFFKPFFNYRTMGSYIDGAVKHNNPIRIANNETKFLWPDVEERYPDILSVGTGYH</sequence>
<feature type="domain" description="PNPLA" evidence="5">
    <location>
        <begin position="1"/>
        <end position="121"/>
    </location>
</feature>
<keyword evidence="2" id="KW-0442">Lipid degradation</keyword>
<evidence type="ECO:0000256" key="4">
    <source>
        <dbReference type="PROSITE-ProRule" id="PRU01161"/>
    </source>
</evidence>
<dbReference type="PANTHER" id="PTHR24185:SF1">
    <property type="entry name" value="CALCIUM-INDEPENDENT PHOSPHOLIPASE A2-GAMMA"/>
    <property type="match status" value="1"/>
</dbReference>
<dbReference type="InterPro" id="IPR016035">
    <property type="entry name" value="Acyl_Trfase/lysoPLipase"/>
</dbReference>
<comment type="caution">
    <text evidence="4">Lacks conserved residue(s) required for the propagation of feature annotation.</text>
</comment>
<dbReference type="PROSITE" id="PS51635">
    <property type="entry name" value="PNPLA"/>
    <property type="match status" value="1"/>
</dbReference>
<feature type="short sequence motif" description="DGA/G" evidence="4">
    <location>
        <begin position="108"/>
        <end position="110"/>
    </location>
</feature>
<gene>
    <name evidence="6" type="ORF">GGP41_000799</name>
</gene>
<evidence type="ECO:0000256" key="3">
    <source>
        <dbReference type="ARBA" id="ARBA00023098"/>
    </source>
</evidence>
<dbReference type="EMBL" id="WNKQ01000004">
    <property type="protein sequence ID" value="KAF5852115.1"/>
    <property type="molecule type" value="Genomic_DNA"/>
</dbReference>
<evidence type="ECO:0000313" key="6">
    <source>
        <dbReference type="EMBL" id="KAF5852115.1"/>
    </source>
</evidence>
<dbReference type="GO" id="GO:0016020">
    <property type="term" value="C:membrane"/>
    <property type="evidence" value="ECO:0007669"/>
    <property type="project" value="TreeGrafter"/>
</dbReference>
<name>A0A8H5ZN61_COCSA</name>
<proteinExistence type="predicted"/>
<dbReference type="Gene3D" id="3.40.1090.10">
    <property type="entry name" value="Cytosolic phospholipase A2 catalytic domain"/>
    <property type="match status" value="1"/>
</dbReference>
<dbReference type="GO" id="GO:0019369">
    <property type="term" value="P:arachidonate metabolic process"/>
    <property type="evidence" value="ECO:0007669"/>
    <property type="project" value="TreeGrafter"/>
</dbReference>
<dbReference type="SUPFAM" id="SSF52151">
    <property type="entry name" value="FabD/lysophospholipase-like"/>
    <property type="match status" value="1"/>
</dbReference>